<proteinExistence type="predicted"/>
<dbReference type="InParanoid" id="B8LXA4"/>
<gene>
    <name evidence="2" type="ORF">TSTA_066350</name>
</gene>
<evidence type="ECO:0000256" key="1">
    <source>
        <dbReference type="SAM" id="MobiDB-lite"/>
    </source>
</evidence>
<reference evidence="3" key="1">
    <citation type="journal article" date="2015" name="Genome Announc.">
        <title>Genome sequence of the AIDS-associated pathogen Penicillium marneffei (ATCC18224) and its near taxonomic relative Talaromyces stipitatus (ATCC10500).</title>
        <authorList>
            <person name="Nierman W.C."/>
            <person name="Fedorova-Abrams N.D."/>
            <person name="Andrianopoulos A."/>
        </authorList>
    </citation>
    <scope>NUCLEOTIDE SEQUENCE [LARGE SCALE GENOMIC DNA]</scope>
    <source>
        <strain evidence="3">ATCC 10500 / CBS 375.48 / QM 6759 / NRRL 1006</strain>
    </source>
</reference>
<feature type="region of interest" description="Disordered" evidence="1">
    <location>
        <begin position="126"/>
        <end position="154"/>
    </location>
</feature>
<feature type="compositionally biased region" description="Basic and acidic residues" evidence="1">
    <location>
        <begin position="69"/>
        <end position="86"/>
    </location>
</feature>
<dbReference type="OrthoDB" id="4230080at2759"/>
<feature type="compositionally biased region" description="Polar residues" evidence="1">
    <location>
        <begin position="298"/>
        <end position="314"/>
    </location>
</feature>
<keyword evidence="3" id="KW-1185">Reference proteome</keyword>
<dbReference type="RefSeq" id="XP_002340572.1">
    <property type="nucleotide sequence ID" value="XM_002340531.1"/>
</dbReference>
<dbReference type="PhylomeDB" id="B8LXA4"/>
<dbReference type="GeneID" id="8103953"/>
<evidence type="ECO:0000313" key="3">
    <source>
        <dbReference type="Proteomes" id="UP000001745"/>
    </source>
</evidence>
<feature type="region of interest" description="Disordered" evidence="1">
    <location>
        <begin position="64"/>
        <end position="86"/>
    </location>
</feature>
<dbReference type="EMBL" id="EQ962652">
    <property type="protein sequence ID" value="EED23185.1"/>
    <property type="molecule type" value="Genomic_DNA"/>
</dbReference>
<feature type="region of interest" description="Disordered" evidence="1">
    <location>
        <begin position="221"/>
        <end position="314"/>
    </location>
</feature>
<protein>
    <submittedName>
        <fullName evidence="2">Uncharacterized protein</fullName>
    </submittedName>
</protein>
<organism evidence="2 3">
    <name type="scientific">Talaromyces stipitatus (strain ATCC 10500 / CBS 375.48 / QM 6759 / NRRL 1006)</name>
    <name type="common">Penicillium stipitatum</name>
    <dbReference type="NCBI Taxonomy" id="441959"/>
    <lineage>
        <taxon>Eukaryota</taxon>
        <taxon>Fungi</taxon>
        <taxon>Dikarya</taxon>
        <taxon>Ascomycota</taxon>
        <taxon>Pezizomycotina</taxon>
        <taxon>Eurotiomycetes</taxon>
        <taxon>Eurotiomycetidae</taxon>
        <taxon>Eurotiales</taxon>
        <taxon>Trichocomaceae</taxon>
        <taxon>Talaromyces</taxon>
        <taxon>Talaromyces sect. Talaromyces</taxon>
    </lineage>
</organism>
<dbReference type="VEuPathDB" id="FungiDB:TSTA_066350"/>
<name>B8LXA4_TALSN</name>
<dbReference type="eggNOG" id="ENOG502T5HK">
    <property type="taxonomic scope" value="Eukaryota"/>
</dbReference>
<accession>B8LXA4</accession>
<feature type="compositionally biased region" description="Polar residues" evidence="1">
    <location>
        <begin position="127"/>
        <end position="139"/>
    </location>
</feature>
<dbReference type="HOGENOM" id="CLU_031994_0_0_1"/>
<evidence type="ECO:0000313" key="2">
    <source>
        <dbReference type="EMBL" id="EED23185.1"/>
    </source>
</evidence>
<sequence>MGRIPEFLDRAITANPELGLVVCQFIEAVSQFDKTGQKLARLVREIDGAELSCFRGIKIRRPKLQQRGDLSRPHHDPHIAEPDHIPDPPCINPVLLEKQGEPLSEGLRSHGSDDRLVRLTSVDLGRNLNNDSLPSTDTMRNLEDNGNPDTSSSNVRGIAAISSLTSIETADYSTPEIKKVATRANMQPSVYDVSGEMDNIILQTGRASPTGCDENMQASVEDVNDEGEEIVPQKKRVRPTGDGENMQASVEDVSCEGNDIFPQKKRVRPTGDGGRLRQPGPRKKPPLKKSSEAKHARSTAQKISNQQADASRSVTRYSAYDQMRCLFGSGKAEKEELSESSFIRVLALYAKSSRPDLATFLENLSNLWRTNRFWSPDALHLSMPEELPLGSSCLRLFRYDWDLGKETGINVIRRRFVQLKLHLSFVRLCNEMTNPKSPCFKTRLNSRRIASHAIDYLMKLDGSNGYSDDPLAPKDRGRFAKTNAKGRRWYLISHYIGWGSLIIFNNIDTTLAKVDLIELEAFITYVLNTQPRVVALCHKYEQPVKDLLNGRKPALTLTEQVTSNIGGLPHAIDHNEGAKTHWQRINTKIDTDVSEVLSHD</sequence>
<dbReference type="Proteomes" id="UP000001745">
    <property type="component" value="Unassembled WGS sequence"/>
</dbReference>
<dbReference type="AlphaFoldDB" id="B8LXA4"/>